<evidence type="ECO:0000313" key="4">
    <source>
        <dbReference type="Proteomes" id="UP000241507"/>
    </source>
</evidence>
<dbReference type="InterPro" id="IPR037069">
    <property type="entry name" value="AcylCoA_DH/ox_N_sf"/>
</dbReference>
<dbReference type="Gene3D" id="1.10.540.10">
    <property type="entry name" value="Acyl-CoA dehydrogenase/oxidase, N-terminal domain"/>
    <property type="match status" value="1"/>
</dbReference>
<dbReference type="SUPFAM" id="SSF56645">
    <property type="entry name" value="Acyl-CoA dehydrogenase NM domain-like"/>
    <property type="match status" value="1"/>
</dbReference>
<dbReference type="AlphaFoldDB" id="A0A2R3Z817"/>
<dbReference type="InterPro" id="IPR013107">
    <property type="entry name" value="Acyl-CoA_DH_C"/>
</dbReference>
<evidence type="ECO:0000259" key="2">
    <source>
        <dbReference type="Pfam" id="PF08028"/>
    </source>
</evidence>
<dbReference type="InterPro" id="IPR046373">
    <property type="entry name" value="Acyl-CoA_Oxase/DH_mid-dom_sf"/>
</dbReference>
<dbReference type="Proteomes" id="UP000241507">
    <property type="component" value="Chromosome"/>
</dbReference>
<dbReference type="EMBL" id="CP028136">
    <property type="protein sequence ID" value="AVR46426.1"/>
    <property type="molecule type" value="Genomic_DNA"/>
</dbReference>
<dbReference type="GO" id="GO:0016627">
    <property type="term" value="F:oxidoreductase activity, acting on the CH-CH group of donors"/>
    <property type="evidence" value="ECO:0007669"/>
    <property type="project" value="InterPro"/>
</dbReference>
<dbReference type="Pfam" id="PF08028">
    <property type="entry name" value="Acyl-CoA_dh_2"/>
    <property type="match status" value="1"/>
</dbReference>
<dbReference type="OrthoDB" id="1170793at2"/>
<accession>A0A2R3Z817</accession>
<dbReference type="InterPro" id="IPR009100">
    <property type="entry name" value="AcylCoA_DH/oxidase_NM_dom_sf"/>
</dbReference>
<dbReference type="GO" id="GO:0050660">
    <property type="term" value="F:flavin adenine dinucleotide binding"/>
    <property type="evidence" value="ECO:0007669"/>
    <property type="project" value="InterPro"/>
</dbReference>
<protein>
    <submittedName>
        <fullName evidence="3">Acyl-CoA dehydrogenase</fullName>
    </submittedName>
</protein>
<proteinExistence type="predicted"/>
<keyword evidence="4" id="KW-1185">Reference proteome</keyword>
<feature type="domain" description="Acyl-CoA dehydrogenase C-terminal" evidence="2">
    <location>
        <begin position="250"/>
        <end position="330"/>
    </location>
</feature>
<evidence type="ECO:0000313" key="3">
    <source>
        <dbReference type="EMBL" id="AVR46426.1"/>
    </source>
</evidence>
<reference evidence="4" key="1">
    <citation type="submission" date="2018-03" db="EMBL/GenBank/DDBJ databases">
        <title>Gramella fulva sp. nov., isolated from a dry surface of tidal flat.</title>
        <authorList>
            <person name="Hwang S.H."/>
            <person name="Hwang W.M."/>
            <person name="Kang K."/>
            <person name="Ahn T.-Y."/>
        </authorList>
    </citation>
    <scope>NUCLEOTIDE SEQUENCE [LARGE SCALE GENOMIC DNA]</scope>
    <source>
        <strain evidence="4">SH35</strain>
    </source>
</reference>
<evidence type="ECO:0000256" key="1">
    <source>
        <dbReference type="ARBA" id="ARBA00023002"/>
    </source>
</evidence>
<gene>
    <name evidence="3" type="ORF">C7S20_14780</name>
</gene>
<name>A0A2R3Z817_9FLAO</name>
<dbReference type="Gene3D" id="2.40.110.10">
    <property type="entry name" value="Butyryl-CoA Dehydrogenase, subunit A, domain 2"/>
    <property type="match status" value="1"/>
</dbReference>
<dbReference type="KEGG" id="grs:C7S20_14780"/>
<sequence>MNTQKLREKCFGIEEFTADILNWIQSENLWNIWVPKTYGGLEMNLSEGLQMLREVSKIDGSLGWTITLCSGANYFVGNLKEGTIKKIFNNPKATCLGGSGAIKGTAEKVGEKYRISGDWNYATGSHYLSHFTLNASIIENGVPLKNEDGSEKFLSFILPKDKITIISDWRAMGLKATLTNSFKVHDVLVGEEYSFEYDRFHQPQAIFQLPFRVFADLTLWVNYIGMAHHFHKEAKNLTKCNYLDMLMHELKIADKMLFNYAEELEAVISKKKPIGGNKIEEIHKSASNSVRNLSEAIIKIYPALGMRACSENQELNQVFRDYFTATQHHNFVNR</sequence>
<keyword evidence="1" id="KW-0560">Oxidoreductase</keyword>
<dbReference type="RefSeq" id="WP_107013200.1">
    <property type="nucleotide sequence ID" value="NZ_CP028136.1"/>
</dbReference>
<organism evidence="3 4">
    <name type="scientific">Christiangramia fulva</name>
    <dbReference type="NCBI Taxonomy" id="2126553"/>
    <lineage>
        <taxon>Bacteria</taxon>
        <taxon>Pseudomonadati</taxon>
        <taxon>Bacteroidota</taxon>
        <taxon>Flavobacteriia</taxon>
        <taxon>Flavobacteriales</taxon>
        <taxon>Flavobacteriaceae</taxon>
        <taxon>Christiangramia</taxon>
    </lineage>
</organism>